<dbReference type="RefSeq" id="WP_376848861.1">
    <property type="nucleotide sequence ID" value="NZ_JBHSMF010000003.1"/>
</dbReference>
<comment type="caution">
    <text evidence="10">The sequence shown here is derived from an EMBL/GenBank/DDBJ whole genome shotgun (WGS) entry which is preliminary data.</text>
</comment>
<keyword evidence="4" id="KW-0133">Cell shape</keyword>
<dbReference type="PRINTS" id="PR00725">
    <property type="entry name" value="DADACBPTASE1"/>
</dbReference>
<feature type="compositionally biased region" description="Low complexity" evidence="8">
    <location>
        <begin position="39"/>
        <end position="57"/>
    </location>
</feature>
<evidence type="ECO:0000256" key="6">
    <source>
        <dbReference type="ARBA" id="ARBA00023316"/>
    </source>
</evidence>
<dbReference type="InterPro" id="IPR018044">
    <property type="entry name" value="Peptidase_S11"/>
</dbReference>
<comment type="similarity">
    <text evidence="1 7">Belongs to the peptidase S11 family.</text>
</comment>
<evidence type="ECO:0000256" key="2">
    <source>
        <dbReference type="ARBA" id="ARBA00022729"/>
    </source>
</evidence>
<evidence type="ECO:0000256" key="3">
    <source>
        <dbReference type="ARBA" id="ARBA00022801"/>
    </source>
</evidence>
<evidence type="ECO:0000256" key="1">
    <source>
        <dbReference type="ARBA" id="ARBA00007164"/>
    </source>
</evidence>
<dbReference type="Proteomes" id="UP001596037">
    <property type="component" value="Unassembled WGS sequence"/>
</dbReference>
<dbReference type="PANTHER" id="PTHR21581">
    <property type="entry name" value="D-ALANYL-D-ALANINE CARBOXYPEPTIDASE"/>
    <property type="match status" value="1"/>
</dbReference>
<dbReference type="EMBL" id="JBHSMF010000003">
    <property type="protein sequence ID" value="MFC5496828.1"/>
    <property type="molecule type" value="Genomic_DNA"/>
</dbReference>
<dbReference type="PANTHER" id="PTHR21581:SF26">
    <property type="entry name" value="D-ALANYL-D-ALANINE ENDOPEPTIDASE"/>
    <property type="match status" value="1"/>
</dbReference>
<keyword evidence="3 10" id="KW-0378">Hydrolase</keyword>
<keyword evidence="11" id="KW-1185">Reference proteome</keyword>
<dbReference type="GO" id="GO:0016787">
    <property type="term" value="F:hydrolase activity"/>
    <property type="evidence" value="ECO:0007669"/>
    <property type="project" value="UniProtKB-KW"/>
</dbReference>
<feature type="domain" description="Peptidase S11 D-alanyl-D-alanine carboxypeptidase A N-terminal" evidence="9">
    <location>
        <begin position="109"/>
        <end position="336"/>
    </location>
</feature>
<reference evidence="11" key="1">
    <citation type="journal article" date="2019" name="Int. J. Syst. Evol. Microbiol.">
        <title>The Global Catalogue of Microorganisms (GCM) 10K type strain sequencing project: providing services to taxonomists for standard genome sequencing and annotation.</title>
        <authorList>
            <consortium name="The Broad Institute Genomics Platform"/>
            <consortium name="The Broad Institute Genome Sequencing Center for Infectious Disease"/>
            <person name="Wu L."/>
            <person name="Ma J."/>
        </authorList>
    </citation>
    <scope>NUCLEOTIDE SEQUENCE [LARGE SCALE GENOMIC DNA]</scope>
    <source>
        <strain evidence="11">CCUG 57401</strain>
    </source>
</reference>
<keyword evidence="5" id="KW-0573">Peptidoglycan synthesis</keyword>
<dbReference type="Pfam" id="PF00768">
    <property type="entry name" value="Peptidase_S11"/>
    <property type="match status" value="1"/>
</dbReference>
<dbReference type="Gene3D" id="3.40.710.10">
    <property type="entry name" value="DD-peptidase/beta-lactamase superfamily"/>
    <property type="match status" value="1"/>
</dbReference>
<evidence type="ECO:0000313" key="10">
    <source>
        <dbReference type="EMBL" id="MFC5496828.1"/>
    </source>
</evidence>
<name>A0ABW0NB88_9BURK</name>
<evidence type="ECO:0000256" key="4">
    <source>
        <dbReference type="ARBA" id="ARBA00022960"/>
    </source>
</evidence>
<evidence type="ECO:0000313" key="11">
    <source>
        <dbReference type="Proteomes" id="UP001596037"/>
    </source>
</evidence>
<evidence type="ECO:0000256" key="8">
    <source>
        <dbReference type="SAM" id="MobiDB-lite"/>
    </source>
</evidence>
<protein>
    <submittedName>
        <fullName evidence="10">Serine hydrolase</fullName>
    </submittedName>
</protein>
<feature type="region of interest" description="Disordered" evidence="8">
    <location>
        <begin position="37"/>
        <end position="87"/>
    </location>
</feature>
<sequence>MASPVKRLLLVALLAAGLGFAILSYYDAPLNDQDTTIGSAPQAAAPAPAASGASAARSPDDQVASASVPAGTETVAGPGVEVAPPAEEGPLLPFLERESFGHRAGLHKTKSDVNLSASAALVIDQESGKVLLDKNVQSVLPIASLTKLMTGLVIAEANLPMDQPITITDDDVDSERHSRSRLRVGTTLTRTEALQLALMSSENRAAHALGRTYPAGLQAFVQAMNRKAQALGMKSTTYVDPTGLATGNQSSAHDLALLAAAAAKHQLLADYTTTAQHMLPLARGRTLVYNNSNRLVKSPNWDILLQKTGYIVEAGWCMLLDTQIGGHKLFVVLLDAGGAASRIGDAERIRHWAAAQFGVPARNVAPPAQPKGPRIEKHFKGHRS</sequence>
<keyword evidence="6" id="KW-0961">Cell wall biogenesis/degradation</keyword>
<dbReference type="InterPro" id="IPR001967">
    <property type="entry name" value="Peptidase_S11_N"/>
</dbReference>
<feature type="region of interest" description="Disordered" evidence="8">
    <location>
        <begin position="363"/>
        <end position="384"/>
    </location>
</feature>
<accession>A0ABW0NB88</accession>
<proteinExistence type="inferred from homology"/>
<evidence type="ECO:0000259" key="9">
    <source>
        <dbReference type="Pfam" id="PF00768"/>
    </source>
</evidence>
<evidence type="ECO:0000256" key="7">
    <source>
        <dbReference type="RuleBase" id="RU004016"/>
    </source>
</evidence>
<organism evidence="10 11">
    <name type="scientific">Caenimonas terrae</name>
    <dbReference type="NCBI Taxonomy" id="696074"/>
    <lineage>
        <taxon>Bacteria</taxon>
        <taxon>Pseudomonadati</taxon>
        <taxon>Pseudomonadota</taxon>
        <taxon>Betaproteobacteria</taxon>
        <taxon>Burkholderiales</taxon>
        <taxon>Comamonadaceae</taxon>
        <taxon>Caenimonas</taxon>
    </lineage>
</organism>
<gene>
    <name evidence="10" type="ORF">ACFPOE_04715</name>
</gene>
<dbReference type="InterPro" id="IPR012338">
    <property type="entry name" value="Beta-lactam/transpept-like"/>
</dbReference>
<keyword evidence="2" id="KW-0732">Signal</keyword>
<dbReference type="SUPFAM" id="SSF56601">
    <property type="entry name" value="beta-lactamase/transpeptidase-like"/>
    <property type="match status" value="1"/>
</dbReference>
<evidence type="ECO:0000256" key="5">
    <source>
        <dbReference type="ARBA" id="ARBA00022984"/>
    </source>
</evidence>